<dbReference type="PATRIC" id="fig|867902.3.peg.796"/>
<dbReference type="FunFam" id="3.40.50.2300:FF:000361">
    <property type="entry name" value="Two-component system response regulator"/>
    <property type="match status" value="1"/>
</dbReference>
<dbReference type="InterPro" id="IPR046947">
    <property type="entry name" value="LytR-like"/>
</dbReference>
<dbReference type="Pfam" id="PF04397">
    <property type="entry name" value="LytTR"/>
    <property type="match status" value="1"/>
</dbReference>
<dbReference type="Gene3D" id="2.40.50.1020">
    <property type="entry name" value="LytTr DNA-binding domain"/>
    <property type="match status" value="1"/>
</dbReference>
<dbReference type="HOGENOM" id="CLU_000445_14_1_10"/>
<dbReference type="PANTHER" id="PTHR37299:SF1">
    <property type="entry name" value="STAGE 0 SPORULATION PROTEIN A HOMOLOG"/>
    <property type="match status" value="1"/>
</dbReference>
<proteinExistence type="predicted"/>
<dbReference type="PROSITE" id="PS50110">
    <property type="entry name" value="RESPONSE_REGULATORY"/>
    <property type="match status" value="1"/>
</dbReference>
<dbReference type="EMBL" id="CP003283">
    <property type="protein sequence ID" value="AFL97010.1"/>
    <property type="molecule type" value="Genomic_DNA"/>
</dbReference>
<dbReference type="Pfam" id="PF00072">
    <property type="entry name" value="Response_reg"/>
    <property type="match status" value="1"/>
</dbReference>
<evidence type="ECO:0000259" key="3">
    <source>
        <dbReference type="PROSITE" id="PS50930"/>
    </source>
</evidence>
<organism evidence="4 5">
    <name type="scientific">Ornithobacterium rhinotracheale (strain ATCC 51463 / DSM 15997 / CCUG 23171 / CIP 104009 / LMG 9086)</name>
    <dbReference type="NCBI Taxonomy" id="867902"/>
    <lineage>
        <taxon>Bacteria</taxon>
        <taxon>Pseudomonadati</taxon>
        <taxon>Bacteroidota</taxon>
        <taxon>Flavobacteriia</taxon>
        <taxon>Flavobacteriales</taxon>
        <taxon>Weeksellaceae</taxon>
        <taxon>Ornithobacterium</taxon>
    </lineage>
</organism>
<dbReference type="AlphaFoldDB" id="I3ZZ76"/>
<sequence length="245" mass="28802">MNAIIIEDEAVAARHLKSLAEKQGAHILCSLQSVKESIEWLKTHSSPELIFLDVQLGDGLSFEIFEHIQPQSVIIFTTAYSEYALRAFKLNSIDYLLKPINETELANALAKYRQQKQKEFFDFNTIQAFFNQYSNNYKERFLVQIGQELKSFLTEEISMFYSEEKTTFLVYKNREYPIDFSLSELEKSLNPQLFFRVSRQAIVHRAFIENIYSYSGNRLRLKIKHAQGDWIVSRERVLDFKNWLA</sequence>
<dbReference type="eggNOG" id="COG3279">
    <property type="taxonomic scope" value="Bacteria"/>
</dbReference>
<feature type="domain" description="HTH LytTR-type" evidence="3">
    <location>
        <begin position="141"/>
        <end position="245"/>
    </location>
</feature>
<dbReference type="STRING" id="867902.Ornrh_0814"/>
<dbReference type="RefSeq" id="WP_014790611.1">
    <property type="nucleotide sequence ID" value="NC_018016.1"/>
</dbReference>
<dbReference type="GO" id="GO:0003677">
    <property type="term" value="F:DNA binding"/>
    <property type="evidence" value="ECO:0007669"/>
    <property type="project" value="InterPro"/>
</dbReference>
<dbReference type="SUPFAM" id="SSF52172">
    <property type="entry name" value="CheY-like"/>
    <property type="match status" value="1"/>
</dbReference>
<evidence type="ECO:0000313" key="4">
    <source>
        <dbReference type="EMBL" id="AFL97010.1"/>
    </source>
</evidence>
<dbReference type="SMART" id="SM00448">
    <property type="entry name" value="REC"/>
    <property type="match status" value="1"/>
</dbReference>
<evidence type="ECO:0000259" key="2">
    <source>
        <dbReference type="PROSITE" id="PS50110"/>
    </source>
</evidence>
<dbReference type="InterPro" id="IPR001789">
    <property type="entry name" value="Sig_transdc_resp-reg_receiver"/>
</dbReference>
<keyword evidence="1" id="KW-0597">Phosphoprotein</keyword>
<dbReference type="PANTHER" id="PTHR37299">
    <property type="entry name" value="TRANSCRIPTIONAL REGULATOR-RELATED"/>
    <property type="match status" value="1"/>
</dbReference>
<evidence type="ECO:0000313" key="5">
    <source>
        <dbReference type="Proteomes" id="UP000006051"/>
    </source>
</evidence>
<dbReference type="KEGG" id="orh:Ornrh_0814"/>
<reference evidence="4 5" key="1">
    <citation type="submission" date="2012-06" db="EMBL/GenBank/DDBJ databases">
        <title>The complete genome of Ornithobacterium rhinotracheale DSM 15997.</title>
        <authorList>
            <consortium name="US DOE Joint Genome Institute (JGI-PGF)"/>
            <person name="Lucas S."/>
            <person name="Copeland A."/>
            <person name="Lapidus A."/>
            <person name="Goodwin L."/>
            <person name="Pitluck S."/>
            <person name="Peters L."/>
            <person name="Mikhailova N."/>
            <person name="Teshima H."/>
            <person name="Kyrpides N."/>
            <person name="Mavromatis K."/>
            <person name="Pagani I."/>
            <person name="Ivanova N."/>
            <person name="Ovchinnikova G."/>
            <person name="Zeytun A."/>
            <person name="Detter J.C."/>
            <person name="Han C."/>
            <person name="Land M."/>
            <person name="Hauser L."/>
            <person name="Markowitz V."/>
            <person name="Cheng J.-F."/>
            <person name="Hugenholtz P."/>
            <person name="Woyke T."/>
            <person name="Wu D."/>
            <person name="Lang E."/>
            <person name="Kopitz M."/>
            <person name="Brambilla E."/>
            <person name="Klenk H.-P."/>
            <person name="Eisen J.A."/>
        </authorList>
    </citation>
    <scope>NUCLEOTIDE SEQUENCE [LARGE SCALE GENOMIC DNA]</scope>
    <source>
        <strain evidence="5">ATCC 51463 / DSM 15997 / CCUG 23171 / LMG 9086</strain>
    </source>
</reference>
<dbReference type="GeneID" id="71569105"/>
<keyword evidence="5" id="KW-1185">Reference proteome</keyword>
<dbReference type="GeneID" id="97257522"/>
<accession>I3ZZ76</accession>
<feature type="modified residue" description="4-aspartylphosphate" evidence="1">
    <location>
        <position position="53"/>
    </location>
</feature>
<protein>
    <submittedName>
        <fullName evidence="4">Response regulator of the LytR/AlgR family</fullName>
    </submittedName>
</protein>
<feature type="domain" description="Response regulatory" evidence="2">
    <location>
        <begin position="2"/>
        <end position="113"/>
    </location>
</feature>
<gene>
    <name evidence="4" type="ordered locus">Ornrh_0814</name>
</gene>
<name>I3ZZ76_ORNRL</name>
<dbReference type="PROSITE" id="PS50930">
    <property type="entry name" value="HTH_LYTTR"/>
    <property type="match status" value="1"/>
</dbReference>
<dbReference type="InterPro" id="IPR011006">
    <property type="entry name" value="CheY-like_superfamily"/>
</dbReference>
<dbReference type="Gene3D" id="3.40.50.2300">
    <property type="match status" value="1"/>
</dbReference>
<dbReference type="Proteomes" id="UP000006051">
    <property type="component" value="Chromosome"/>
</dbReference>
<dbReference type="GO" id="GO:0000156">
    <property type="term" value="F:phosphorelay response regulator activity"/>
    <property type="evidence" value="ECO:0007669"/>
    <property type="project" value="InterPro"/>
</dbReference>
<evidence type="ECO:0000256" key="1">
    <source>
        <dbReference type="PROSITE-ProRule" id="PRU00169"/>
    </source>
</evidence>
<dbReference type="SMART" id="SM00850">
    <property type="entry name" value="LytTR"/>
    <property type="match status" value="1"/>
</dbReference>
<dbReference type="InterPro" id="IPR007492">
    <property type="entry name" value="LytTR_DNA-bd_dom"/>
</dbReference>